<dbReference type="OrthoDB" id="1938096at2759"/>
<dbReference type="CDD" id="cd09279">
    <property type="entry name" value="RNase_HI_like"/>
    <property type="match status" value="1"/>
</dbReference>
<sequence>MGTSVILHVTLQSPNPVEASVTCWTLPVRVMAETSSSTDDPATVYLQPRLAEALHVKEGESMEVTIHEFSKMYSLPIKLKARMSGDVLISDLVGLGIAESVLADDNKTTEVVLANGGKVVPLPVTPMWYVGDTPKERRGAARLYFDGISRDSPAGPCGYGFHVVKGTYSARGEELVRGYGYAGMDKSSNEMEYYGLLEGLTWASRLDLRNLTIFGVSETIIKQLTGEYDIKNRRLKFLHDKVKALLDRNAGMKCNYQRIHREENDIAESLSNLGLATKETKIVCQWPQINQLLKRE</sequence>
<feature type="domain" description="RNase H type-1" evidence="1">
    <location>
        <begin position="186"/>
        <end position="272"/>
    </location>
</feature>
<name>A0A9K3KKT3_9STRA</name>
<dbReference type="EMBL" id="JAGRRH010000022">
    <property type="protein sequence ID" value="KAG7344925.1"/>
    <property type="molecule type" value="Genomic_DNA"/>
</dbReference>
<evidence type="ECO:0000313" key="2">
    <source>
        <dbReference type="EMBL" id="KAG7344925.1"/>
    </source>
</evidence>
<dbReference type="Pfam" id="PF13456">
    <property type="entry name" value="RVT_3"/>
    <property type="match status" value="1"/>
</dbReference>
<evidence type="ECO:0000313" key="3">
    <source>
        <dbReference type="Proteomes" id="UP000693970"/>
    </source>
</evidence>
<organism evidence="2 3">
    <name type="scientific">Nitzschia inconspicua</name>
    <dbReference type="NCBI Taxonomy" id="303405"/>
    <lineage>
        <taxon>Eukaryota</taxon>
        <taxon>Sar</taxon>
        <taxon>Stramenopiles</taxon>
        <taxon>Ochrophyta</taxon>
        <taxon>Bacillariophyta</taxon>
        <taxon>Bacillariophyceae</taxon>
        <taxon>Bacillariophycidae</taxon>
        <taxon>Bacillariales</taxon>
        <taxon>Bacillariaceae</taxon>
        <taxon>Nitzschia</taxon>
    </lineage>
</organism>
<keyword evidence="3" id="KW-1185">Reference proteome</keyword>
<evidence type="ECO:0000259" key="1">
    <source>
        <dbReference type="Pfam" id="PF13456"/>
    </source>
</evidence>
<dbReference type="AlphaFoldDB" id="A0A9K3KKT3"/>
<dbReference type="PANTHER" id="PTHR46387">
    <property type="entry name" value="POLYNUCLEOTIDYL TRANSFERASE, RIBONUCLEASE H-LIKE SUPERFAMILY PROTEIN"/>
    <property type="match status" value="1"/>
</dbReference>
<reference evidence="2" key="1">
    <citation type="journal article" date="2021" name="Sci. Rep.">
        <title>Diploid genomic architecture of Nitzschia inconspicua, an elite biomass production diatom.</title>
        <authorList>
            <person name="Oliver A."/>
            <person name="Podell S."/>
            <person name="Pinowska A."/>
            <person name="Traller J.C."/>
            <person name="Smith S.R."/>
            <person name="McClure R."/>
            <person name="Beliaev A."/>
            <person name="Bohutskyi P."/>
            <person name="Hill E.A."/>
            <person name="Rabines A."/>
            <person name="Zheng H."/>
            <person name="Allen L.Z."/>
            <person name="Kuo A."/>
            <person name="Grigoriev I.V."/>
            <person name="Allen A.E."/>
            <person name="Hazlebeck D."/>
            <person name="Allen E.E."/>
        </authorList>
    </citation>
    <scope>NUCLEOTIDE SEQUENCE</scope>
    <source>
        <strain evidence="2">Hildebrandi</strain>
    </source>
</reference>
<dbReference type="GO" id="GO:0003676">
    <property type="term" value="F:nucleic acid binding"/>
    <property type="evidence" value="ECO:0007669"/>
    <property type="project" value="InterPro"/>
</dbReference>
<protein>
    <submittedName>
        <fullName evidence="2">Ribonuclease H</fullName>
    </submittedName>
</protein>
<accession>A0A9K3KKT3</accession>
<dbReference type="Proteomes" id="UP000693970">
    <property type="component" value="Unassembled WGS sequence"/>
</dbReference>
<comment type="caution">
    <text evidence="2">The sequence shown here is derived from an EMBL/GenBank/DDBJ whole genome shotgun (WGS) entry which is preliminary data.</text>
</comment>
<dbReference type="InterPro" id="IPR002156">
    <property type="entry name" value="RNaseH_domain"/>
</dbReference>
<proteinExistence type="predicted"/>
<gene>
    <name evidence="2" type="ORF">IV203_032456</name>
</gene>
<dbReference type="GO" id="GO:0004523">
    <property type="term" value="F:RNA-DNA hybrid ribonuclease activity"/>
    <property type="evidence" value="ECO:0007669"/>
    <property type="project" value="InterPro"/>
</dbReference>
<reference evidence="2" key="2">
    <citation type="submission" date="2021-04" db="EMBL/GenBank/DDBJ databases">
        <authorList>
            <person name="Podell S."/>
        </authorList>
    </citation>
    <scope>NUCLEOTIDE SEQUENCE</scope>
    <source>
        <strain evidence="2">Hildebrandi</strain>
    </source>
</reference>